<name>A0ABW5YPL7_9SPHI</name>
<evidence type="ECO:0000313" key="1">
    <source>
        <dbReference type="EMBL" id="MFD2902347.1"/>
    </source>
</evidence>
<proteinExistence type="predicted"/>
<evidence type="ECO:0000313" key="2">
    <source>
        <dbReference type="Proteomes" id="UP001597509"/>
    </source>
</evidence>
<keyword evidence="2" id="KW-1185">Reference proteome</keyword>
<dbReference type="EMBL" id="JBHUPE010000001">
    <property type="protein sequence ID" value="MFD2902347.1"/>
    <property type="molecule type" value="Genomic_DNA"/>
</dbReference>
<accession>A0ABW5YPL7</accession>
<comment type="caution">
    <text evidence="1">The sequence shown here is derived from an EMBL/GenBank/DDBJ whole genome shotgun (WGS) entry which is preliminary data.</text>
</comment>
<dbReference type="RefSeq" id="WP_380917301.1">
    <property type="nucleotide sequence ID" value="NZ_JBHUPE010000001.1"/>
</dbReference>
<reference evidence="2" key="1">
    <citation type="journal article" date="2019" name="Int. J. Syst. Evol. Microbiol.">
        <title>The Global Catalogue of Microorganisms (GCM) 10K type strain sequencing project: providing services to taxonomists for standard genome sequencing and annotation.</title>
        <authorList>
            <consortium name="The Broad Institute Genomics Platform"/>
            <consortium name="The Broad Institute Genome Sequencing Center for Infectious Disease"/>
            <person name="Wu L."/>
            <person name="Ma J."/>
        </authorList>
    </citation>
    <scope>NUCLEOTIDE SEQUENCE [LARGE SCALE GENOMIC DNA]</scope>
    <source>
        <strain evidence="2">KCTC 22209</strain>
    </source>
</reference>
<dbReference type="Pfam" id="PF14091">
    <property type="entry name" value="DUF4269"/>
    <property type="match status" value="1"/>
</dbReference>
<dbReference type="InterPro" id="IPR025365">
    <property type="entry name" value="DUF4269"/>
</dbReference>
<protein>
    <submittedName>
        <fullName evidence="1">DUF4269 domain-containing protein</fullName>
    </submittedName>
</protein>
<organism evidence="1 2">
    <name type="scientific">Sphingobacterium anhuiense</name>
    <dbReference type="NCBI Taxonomy" id="493780"/>
    <lineage>
        <taxon>Bacteria</taxon>
        <taxon>Pseudomonadati</taxon>
        <taxon>Bacteroidota</taxon>
        <taxon>Sphingobacteriia</taxon>
        <taxon>Sphingobacteriales</taxon>
        <taxon>Sphingobacteriaceae</taxon>
        <taxon>Sphingobacterium</taxon>
    </lineage>
</organism>
<dbReference type="Proteomes" id="UP001597509">
    <property type="component" value="Unassembled WGS sequence"/>
</dbReference>
<sequence>MKIDFRNIDYLKLGNTKQRKIHKIITEYHLFEILNEYKPILVGTIPINIDLDESDADIILQTINLKNLYQLLLQNFSKYGQFQLRISDSKVLTSSFIIDETRIEIYATDIDTEKQNGYLHMIKEYEILQNRDESFKMEIIKLKKQGIKTEPAFCKLLNIGGNPYVELLNYTGQ</sequence>
<gene>
    <name evidence="1" type="ORF">ACFS6I_00295</name>
</gene>